<dbReference type="Gene3D" id="3.60.120.10">
    <property type="entry name" value="Anthranilate synthase"/>
    <property type="match status" value="1"/>
</dbReference>
<dbReference type="RefSeq" id="WP_015441963.1">
    <property type="nucleotide sequence ID" value="NC_020520.1"/>
</dbReference>
<dbReference type="Proteomes" id="UP000011863">
    <property type="component" value="Chromosome"/>
</dbReference>
<evidence type="ECO:0000256" key="4">
    <source>
        <dbReference type="ARBA" id="ARBA00023235"/>
    </source>
</evidence>
<evidence type="ECO:0000259" key="6">
    <source>
        <dbReference type="Pfam" id="PF00425"/>
    </source>
</evidence>
<dbReference type="GO" id="GO:0008909">
    <property type="term" value="F:isochorismate synthase activity"/>
    <property type="evidence" value="ECO:0007669"/>
    <property type="project" value="UniProtKB-EC"/>
</dbReference>
<dbReference type="SUPFAM" id="SSF56322">
    <property type="entry name" value="ADC synthase"/>
    <property type="match status" value="1"/>
</dbReference>
<feature type="domain" description="Chorismate-utilising enzyme C-terminal" evidence="6">
    <location>
        <begin position="133"/>
        <end position="385"/>
    </location>
</feature>
<reference evidence="7 8" key="1">
    <citation type="journal article" date="2013" name="Int. J. Syst. Evol. Microbiol.">
        <title>Ilumatobacter nonamiense sp. nov. and Ilumatobacter coccineum sp. nov., isolated from seashore sand.</title>
        <authorList>
            <person name="Matsumoto A."/>
            <person name="Kasai H."/>
            <person name="Matsuo Y."/>
            <person name="Shizuri Y."/>
            <person name="Ichikawa N."/>
            <person name="Fujita N."/>
            <person name="Omura S."/>
            <person name="Takahashi Y."/>
        </authorList>
    </citation>
    <scope>NUCLEOTIDE SEQUENCE [LARGE SCALE GENOMIC DNA]</scope>
    <source>
        <strain evidence="8">NBRC 103263 / KCTC 29153 / YM16-304</strain>
    </source>
</reference>
<dbReference type="EMBL" id="AP012057">
    <property type="protein sequence ID" value="BAN02716.1"/>
    <property type="molecule type" value="Genomic_DNA"/>
</dbReference>
<dbReference type="Pfam" id="PF00425">
    <property type="entry name" value="Chorismate_bind"/>
    <property type="match status" value="1"/>
</dbReference>
<dbReference type="EC" id="5.4.4.2" evidence="3"/>
<evidence type="ECO:0000256" key="1">
    <source>
        <dbReference type="ARBA" id="ARBA00000799"/>
    </source>
</evidence>
<evidence type="ECO:0000313" key="8">
    <source>
        <dbReference type="Proteomes" id="UP000011863"/>
    </source>
</evidence>
<name>A0A6C7EFG6_ILUCY</name>
<dbReference type="NCBIfam" id="TIGR00543">
    <property type="entry name" value="isochor_syn"/>
    <property type="match status" value="1"/>
</dbReference>
<protein>
    <recommendedName>
        <fullName evidence="3">isochorismate synthase</fullName>
        <ecNumber evidence="3">5.4.4.2</ecNumber>
    </recommendedName>
    <alternativeName>
        <fullName evidence="5">Isochorismate mutase</fullName>
    </alternativeName>
</protein>
<evidence type="ECO:0000256" key="5">
    <source>
        <dbReference type="ARBA" id="ARBA00041564"/>
    </source>
</evidence>
<gene>
    <name evidence="7" type="ORF">YM304_24020</name>
</gene>
<sequence length="396" mass="42093">MRAITRPLSAFVDHLPDLNDVAGGDGMLFVRDGVGLAARGVAARVAIDDAVDLLASIDHDSTVDDAAPLALGNVPFIPGADGSLIVPEVVVVKRHDQAWVTAIDGADVATALAARPDPLPSSASWAIESIVDEEVYLRAVTAARDAVRGGELTKAVIARPIRVSSTTPIDVHAVIRRLKASFGSSYRYSIDGFVGASPELLVEVDGAVVRSHPLAGTTRRSGDVDTDRRLAEELQASEKNQIEHRVVIDDVHDRLLPWASYLDWEPEPSIVKVANVQHLGTRMEGMLSQPGPTVVELVRALCPTPALGGHPRDAAIELIRSVEGFERGRYGGTVGWVDANGDGTWAVAIRCAEFSDDRRSARLVAGGGIVADSEPLAELAETQAKFQAMLSAIVRP</sequence>
<proteinExistence type="inferred from homology"/>
<dbReference type="GO" id="GO:0009697">
    <property type="term" value="P:salicylic acid biosynthetic process"/>
    <property type="evidence" value="ECO:0007669"/>
    <property type="project" value="TreeGrafter"/>
</dbReference>
<evidence type="ECO:0000256" key="2">
    <source>
        <dbReference type="ARBA" id="ARBA00005297"/>
    </source>
</evidence>
<dbReference type="AlphaFoldDB" id="A0A6C7EFG6"/>
<keyword evidence="4 7" id="KW-0413">Isomerase</keyword>
<dbReference type="OrthoDB" id="9806579at2"/>
<dbReference type="KEGG" id="aym:YM304_24020"/>
<keyword evidence="8" id="KW-1185">Reference proteome</keyword>
<dbReference type="InterPro" id="IPR005801">
    <property type="entry name" value="ADC_synthase"/>
</dbReference>
<organism evidence="7 8">
    <name type="scientific">Ilumatobacter coccineus (strain NBRC 103263 / KCTC 29153 / YM16-304)</name>
    <dbReference type="NCBI Taxonomy" id="1313172"/>
    <lineage>
        <taxon>Bacteria</taxon>
        <taxon>Bacillati</taxon>
        <taxon>Actinomycetota</taxon>
        <taxon>Acidimicrobiia</taxon>
        <taxon>Acidimicrobiales</taxon>
        <taxon>Ilumatobacteraceae</taxon>
        <taxon>Ilumatobacter</taxon>
    </lineage>
</organism>
<dbReference type="PANTHER" id="PTHR42839:SF2">
    <property type="entry name" value="ISOCHORISMATE SYNTHASE ENTC"/>
    <property type="match status" value="1"/>
</dbReference>
<comment type="catalytic activity">
    <reaction evidence="1">
        <text>chorismate = isochorismate</text>
        <dbReference type="Rhea" id="RHEA:18985"/>
        <dbReference type="ChEBI" id="CHEBI:29748"/>
        <dbReference type="ChEBI" id="CHEBI:29780"/>
        <dbReference type="EC" id="5.4.4.2"/>
    </reaction>
</comment>
<dbReference type="InterPro" id="IPR015890">
    <property type="entry name" value="Chorismate_C"/>
</dbReference>
<evidence type="ECO:0000313" key="7">
    <source>
        <dbReference type="EMBL" id="BAN02716.1"/>
    </source>
</evidence>
<evidence type="ECO:0000256" key="3">
    <source>
        <dbReference type="ARBA" id="ARBA00012824"/>
    </source>
</evidence>
<comment type="similarity">
    <text evidence="2">Belongs to the isochorismate synthase family.</text>
</comment>
<dbReference type="InterPro" id="IPR004561">
    <property type="entry name" value="IsoChor_synthase"/>
</dbReference>
<dbReference type="PANTHER" id="PTHR42839">
    <property type="entry name" value="ISOCHORISMATE SYNTHASE ENTC"/>
    <property type="match status" value="1"/>
</dbReference>
<accession>A0A6C7EFG6</accession>